<sequence>MSTQVVRAGGLQVHRVDHFRRRVLEPLRHWVVGERGDNRAHDPRNVGTIRERGHRPGVYGLGEEGDLHETPIKVGGQRRNIPGAIASLGVVQCRNINFFLGDEVAAHEVDGAPRDGDHRQPQGEVLEVGEEVLGCDKGDDDWTRNESHEVGTTHTWLVKPLTGVRIVMLLA</sequence>
<organism evidence="2 3">
    <name type="scientific">Paeniglutamicibacter cryotolerans</name>
    <dbReference type="NCBI Taxonomy" id="670079"/>
    <lineage>
        <taxon>Bacteria</taxon>
        <taxon>Bacillati</taxon>
        <taxon>Actinomycetota</taxon>
        <taxon>Actinomycetes</taxon>
        <taxon>Micrococcales</taxon>
        <taxon>Micrococcaceae</taxon>
        <taxon>Paeniglutamicibacter</taxon>
    </lineage>
</organism>
<feature type="region of interest" description="Disordered" evidence="1">
    <location>
        <begin position="37"/>
        <end position="75"/>
    </location>
</feature>
<protein>
    <submittedName>
        <fullName evidence="2">Uncharacterized protein</fullName>
    </submittedName>
</protein>
<keyword evidence="3" id="KW-1185">Reference proteome</keyword>
<dbReference type="AlphaFoldDB" id="A0A839QHC6"/>
<dbReference type="EMBL" id="JACHVS010000001">
    <property type="protein sequence ID" value="MBB2994144.1"/>
    <property type="molecule type" value="Genomic_DNA"/>
</dbReference>
<name>A0A839QHC6_9MICC</name>
<accession>A0A839QHC6</accession>
<reference evidence="2 3" key="1">
    <citation type="submission" date="2020-08" db="EMBL/GenBank/DDBJ databases">
        <title>Sequencing the genomes of 1000 actinobacteria strains.</title>
        <authorList>
            <person name="Klenk H.-P."/>
        </authorList>
    </citation>
    <scope>NUCLEOTIDE SEQUENCE [LARGE SCALE GENOMIC DNA]</scope>
    <source>
        <strain evidence="2 3">DSM 22826</strain>
    </source>
</reference>
<dbReference type="RefSeq" id="WP_246380305.1">
    <property type="nucleotide sequence ID" value="NZ_BAABGK010000112.1"/>
</dbReference>
<comment type="caution">
    <text evidence="2">The sequence shown here is derived from an EMBL/GenBank/DDBJ whole genome shotgun (WGS) entry which is preliminary data.</text>
</comment>
<evidence type="ECO:0000313" key="2">
    <source>
        <dbReference type="EMBL" id="MBB2994144.1"/>
    </source>
</evidence>
<dbReference type="Proteomes" id="UP000523000">
    <property type="component" value="Unassembled WGS sequence"/>
</dbReference>
<evidence type="ECO:0000256" key="1">
    <source>
        <dbReference type="SAM" id="MobiDB-lite"/>
    </source>
</evidence>
<proteinExistence type="predicted"/>
<gene>
    <name evidence="2" type="ORF">E9229_000335</name>
</gene>
<evidence type="ECO:0000313" key="3">
    <source>
        <dbReference type="Proteomes" id="UP000523000"/>
    </source>
</evidence>